<dbReference type="AlphaFoldDB" id="A0A380GPB0"/>
<sequence length="68" mass="7868">MSEETITLQIRVEVEQEVVVPVAGNYDLEDIKDVEADKAYEKYANNPELLGFEDIKFRDVSDVQVKEY</sequence>
<evidence type="ECO:0000313" key="1">
    <source>
        <dbReference type="EMBL" id="SUM55427.1"/>
    </source>
</evidence>
<dbReference type="RefSeq" id="WP_103372549.1">
    <property type="nucleotide sequence ID" value="NZ_BMCF01000004.1"/>
</dbReference>
<reference evidence="1 2" key="1">
    <citation type="submission" date="2018-06" db="EMBL/GenBank/DDBJ databases">
        <authorList>
            <consortium name="Pathogen Informatics"/>
            <person name="Doyle S."/>
        </authorList>
    </citation>
    <scope>NUCLEOTIDE SEQUENCE [LARGE SCALE GENOMIC DNA]</scope>
    <source>
        <strain evidence="1 2">NCTC13834</strain>
    </source>
</reference>
<organism evidence="1 2">
    <name type="scientific">Staphylococcus nepalensis</name>
    <dbReference type="NCBI Taxonomy" id="214473"/>
    <lineage>
        <taxon>Bacteria</taxon>
        <taxon>Bacillati</taxon>
        <taxon>Bacillota</taxon>
        <taxon>Bacilli</taxon>
        <taxon>Bacillales</taxon>
        <taxon>Staphylococcaceae</taxon>
        <taxon>Staphylococcus</taxon>
    </lineage>
</organism>
<proteinExistence type="predicted"/>
<evidence type="ECO:0000313" key="2">
    <source>
        <dbReference type="Proteomes" id="UP000254412"/>
    </source>
</evidence>
<gene>
    <name evidence="1" type="ORF">NCTC13834_01791</name>
</gene>
<dbReference type="EMBL" id="UHDS01000001">
    <property type="protein sequence ID" value="SUM55427.1"/>
    <property type="molecule type" value="Genomic_DNA"/>
</dbReference>
<accession>A0A380GPB0</accession>
<name>A0A380GPB0_9STAP</name>
<dbReference type="Proteomes" id="UP000254412">
    <property type="component" value="Unassembled WGS sequence"/>
</dbReference>
<protein>
    <submittedName>
        <fullName evidence="1">Uncharacterized protein</fullName>
    </submittedName>
</protein>